<feature type="region of interest" description="Disordered" evidence="1">
    <location>
        <begin position="29"/>
        <end position="54"/>
    </location>
</feature>
<evidence type="ECO:0000256" key="2">
    <source>
        <dbReference type="SAM" id="SignalP"/>
    </source>
</evidence>
<dbReference type="AlphaFoldDB" id="A0A164JHR8"/>
<comment type="caution">
    <text evidence="4">The sequence shown here is derived from an EMBL/GenBank/DDBJ whole genome shotgun (WGS) entry which is preliminary data.</text>
</comment>
<dbReference type="EMBL" id="LWGR01000015">
    <property type="protein sequence ID" value="KZM70415.1"/>
    <property type="molecule type" value="Genomic_DNA"/>
</dbReference>
<dbReference type="Proteomes" id="UP000076512">
    <property type="component" value="Unassembled WGS sequence"/>
</dbReference>
<feature type="compositionally biased region" description="Basic and acidic residues" evidence="1">
    <location>
        <begin position="29"/>
        <end position="38"/>
    </location>
</feature>
<dbReference type="RefSeq" id="WP_067577693.1">
    <property type="nucleotide sequence ID" value="NZ_JABMCZ010000003.1"/>
</dbReference>
<evidence type="ECO:0000313" key="5">
    <source>
        <dbReference type="Proteomes" id="UP000076512"/>
    </source>
</evidence>
<feature type="chain" id="PRO_5007850988" description="DUF8175 domain-containing protein" evidence="2">
    <location>
        <begin position="25"/>
        <end position="262"/>
    </location>
</feature>
<dbReference type="OrthoDB" id="4537937at2"/>
<reference evidence="4 5" key="1">
    <citation type="submission" date="2016-04" db="EMBL/GenBank/DDBJ databases">
        <authorList>
            <person name="Evans L.H."/>
            <person name="Alamgir A."/>
            <person name="Owens N."/>
            <person name="Weber N.D."/>
            <person name="Virtaneva K."/>
            <person name="Barbian K."/>
            <person name="Babar A."/>
            <person name="Rosenke K."/>
        </authorList>
    </citation>
    <scope>NUCLEOTIDE SEQUENCE [LARGE SCALE GENOMIC DNA]</scope>
    <source>
        <strain evidence="4 5">IFM 0406</strain>
    </source>
</reference>
<dbReference type="InterPro" id="IPR058488">
    <property type="entry name" value="DUF8175"/>
</dbReference>
<gene>
    <name evidence="4" type="ORF">AWN90_03795</name>
</gene>
<feature type="signal peptide" evidence="2">
    <location>
        <begin position="1"/>
        <end position="24"/>
    </location>
</feature>
<sequence>MTIRRLIVLAVSVVLVVAALAVLAATRHPDARTPDRSTPETTTGTPIVPSLDPGRVPTADLLGNRLEVVGDDAGQALPQDPSLRPSPSLPDYLWMPPARLQWQRGWGGAALPVSGSDGPTRIDAGVASGFADTPQGAALAACDAIARVLAAPEGVWQTVIRQRYLGAGPAFEDRIARSRRNTPDAARYVTVPDGIRIMPYRPDFAVVEIAVPADQGWVYSTWPMAYTDGDWHVRVPDDIDTLWEPGVPMTSLTGFGSWKDTP</sequence>
<evidence type="ECO:0000259" key="3">
    <source>
        <dbReference type="Pfam" id="PF26526"/>
    </source>
</evidence>
<keyword evidence="5" id="KW-1185">Reference proteome</keyword>
<proteinExistence type="predicted"/>
<organism evidence="4 5">
    <name type="scientific">Nocardia terpenica</name>
    <dbReference type="NCBI Taxonomy" id="455432"/>
    <lineage>
        <taxon>Bacteria</taxon>
        <taxon>Bacillati</taxon>
        <taxon>Actinomycetota</taxon>
        <taxon>Actinomycetes</taxon>
        <taxon>Mycobacteriales</taxon>
        <taxon>Nocardiaceae</taxon>
        <taxon>Nocardia</taxon>
    </lineage>
</organism>
<evidence type="ECO:0000313" key="4">
    <source>
        <dbReference type="EMBL" id="KZM70415.1"/>
    </source>
</evidence>
<dbReference type="Pfam" id="PF26526">
    <property type="entry name" value="DUF8175"/>
    <property type="match status" value="1"/>
</dbReference>
<feature type="domain" description="DUF8175" evidence="3">
    <location>
        <begin position="70"/>
        <end position="255"/>
    </location>
</feature>
<name>A0A164JHR8_9NOCA</name>
<keyword evidence="2" id="KW-0732">Signal</keyword>
<dbReference type="STRING" id="455432.AWN90_03795"/>
<accession>A0A164JHR8</accession>
<evidence type="ECO:0000256" key="1">
    <source>
        <dbReference type="SAM" id="MobiDB-lite"/>
    </source>
</evidence>
<protein>
    <recommendedName>
        <fullName evidence="3">DUF8175 domain-containing protein</fullName>
    </recommendedName>
</protein>